<dbReference type="RefSeq" id="WP_235223622.1">
    <property type="nucleotide sequence ID" value="NZ_JAKGAQ010000001.1"/>
</dbReference>
<gene>
    <name evidence="1" type="ORF">L0664_00290</name>
</gene>
<evidence type="ECO:0000313" key="2">
    <source>
        <dbReference type="Proteomes" id="UP001200557"/>
    </source>
</evidence>
<comment type="caution">
    <text evidence="1">The sequence shown here is derived from an EMBL/GenBank/DDBJ whole genome shotgun (WGS) entry which is preliminary data.</text>
</comment>
<dbReference type="Proteomes" id="UP001200557">
    <property type="component" value="Unassembled WGS sequence"/>
</dbReference>
<protein>
    <recommendedName>
        <fullName evidence="3">Hedgehog/Intein (Hint) domain-containing protein</fullName>
    </recommendedName>
</protein>
<proteinExistence type="predicted"/>
<dbReference type="EMBL" id="JAKGAQ010000001">
    <property type="protein sequence ID" value="MCF2869488.1"/>
    <property type="molecule type" value="Genomic_DNA"/>
</dbReference>
<name>A0ABS9CQN6_9RHOB</name>
<sequence>MNFNIAMHNALRTAAYETPARTAAPVFEYLIVQRPDAETITISDAGRAPADKPAKAPDTLSANNTQVGTLIRRDAEAGTETFILNRFLPRGVVLPRSEAFFPADGFVVLSTKDGRPFVSVSGRHAHAREIAGGRFVAIDFPGEPTSSASAFTWHFEASYLPWVNETSEV</sequence>
<organism evidence="1 2">
    <name type="scientific">Octadecabacter dasysiphoniae</name>
    <dbReference type="NCBI Taxonomy" id="2909341"/>
    <lineage>
        <taxon>Bacteria</taxon>
        <taxon>Pseudomonadati</taxon>
        <taxon>Pseudomonadota</taxon>
        <taxon>Alphaproteobacteria</taxon>
        <taxon>Rhodobacterales</taxon>
        <taxon>Roseobacteraceae</taxon>
        <taxon>Octadecabacter</taxon>
    </lineage>
</organism>
<accession>A0ABS9CQN6</accession>
<keyword evidence="2" id="KW-1185">Reference proteome</keyword>
<reference evidence="1 2" key="1">
    <citation type="submission" date="2022-01" db="EMBL/GenBank/DDBJ databases">
        <title>Octadecabacter sp. nov., isolated from a marine alga.</title>
        <authorList>
            <person name="Jin M.S."/>
            <person name="Kim H.M."/>
            <person name="Han D.M."/>
            <person name="Jung J.J."/>
            <person name="Jeon C.O."/>
        </authorList>
    </citation>
    <scope>NUCLEOTIDE SEQUENCE [LARGE SCALE GENOMIC DNA]</scope>
    <source>
        <strain evidence="1 2">G9-8</strain>
    </source>
</reference>
<evidence type="ECO:0000313" key="1">
    <source>
        <dbReference type="EMBL" id="MCF2869488.1"/>
    </source>
</evidence>
<evidence type="ECO:0008006" key="3">
    <source>
        <dbReference type="Google" id="ProtNLM"/>
    </source>
</evidence>